<gene>
    <name evidence="1" type="ORF">ANE_LOCUS20926</name>
</gene>
<keyword evidence="2" id="KW-1185">Reference proteome</keyword>
<accession>A0A565CA12</accession>
<evidence type="ECO:0000313" key="1">
    <source>
        <dbReference type="EMBL" id="VVB10482.1"/>
    </source>
</evidence>
<proteinExistence type="predicted"/>
<dbReference type="OrthoDB" id="1109527at2759"/>
<sequence>MTTLCIGSTDIYHNALSTTPRHPQRFVWTSMTKMTPVTATVNPLRRSANYQPSRWDHHYLLSVENVYATIC</sequence>
<dbReference type="EMBL" id="CABITT030000007">
    <property type="protein sequence ID" value="VVB10482.1"/>
    <property type="molecule type" value="Genomic_DNA"/>
</dbReference>
<dbReference type="Proteomes" id="UP000489600">
    <property type="component" value="Unassembled WGS sequence"/>
</dbReference>
<organism evidence="1 2">
    <name type="scientific">Arabis nemorensis</name>
    <dbReference type="NCBI Taxonomy" id="586526"/>
    <lineage>
        <taxon>Eukaryota</taxon>
        <taxon>Viridiplantae</taxon>
        <taxon>Streptophyta</taxon>
        <taxon>Embryophyta</taxon>
        <taxon>Tracheophyta</taxon>
        <taxon>Spermatophyta</taxon>
        <taxon>Magnoliopsida</taxon>
        <taxon>eudicotyledons</taxon>
        <taxon>Gunneridae</taxon>
        <taxon>Pentapetalae</taxon>
        <taxon>rosids</taxon>
        <taxon>malvids</taxon>
        <taxon>Brassicales</taxon>
        <taxon>Brassicaceae</taxon>
        <taxon>Arabideae</taxon>
        <taxon>Arabis</taxon>
    </lineage>
</organism>
<name>A0A565CA12_9BRAS</name>
<dbReference type="AlphaFoldDB" id="A0A565CA12"/>
<reference evidence="1" key="1">
    <citation type="submission" date="2019-07" db="EMBL/GenBank/DDBJ databases">
        <authorList>
            <person name="Dittberner H."/>
        </authorList>
    </citation>
    <scope>NUCLEOTIDE SEQUENCE [LARGE SCALE GENOMIC DNA]</scope>
</reference>
<evidence type="ECO:0000313" key="2">
    <source>
        <dbReference type="Proteomes" id="UP000489600"/>
    </source>
</evidence>
<comment type="caution">
    <text evidence="1">The sequence shown here is derived from an EMBL/GenBank/DDBJ whole genome shotgun (WGS) entry which is preliminary data.</text>
</comment>
<protein>
    <submittedName>
        <fullName evidence="1">Uncharacterized protein</fullName>
    </submittedName>
</protein>